<gene>
    <name evidence="2" type="ORF">ENS29_14055</name>
</gene>
<dbReference type="EMBL" id="DSUH01000324">
    <property type="protein sequence ID" value="HGU33953.1"/>
    <property type="molecule type" value="Genomic_DNA"/>
</dbReference>
<protein>
    <submittedName>
        <fullName evidence="2">Uncharacterized protein</fullName>
    </submittedName>
</protein>
<organism evidence="2">
    <name type="scientific">Desulfatirhabdium butyrativorans</name>
    <dbReference type="NCBI Taxonomy" id="340467"/>
    <lineage>
        <taxon>Bacteria</taxon>
        <taxon>Pseudomonadati</taxon>
        <taxon>Thermodesulfobacteriota</taxon>
        <taxon>Desulfobacteria</taxon>
        <taxon>Desulfobacterales</taxon>
        <taxon>Desulfatirhabdiaceae</taxon>
        <taxon>Desulfatirhabdium</taxon>
    </lineage>
</organism>
<accession>A0A7C4VRT3</accession>
<dbReference type="AlphaFoldDB" id="A0A7C4VRT3"/>
<feature type="coiled-coil region" evidence="1">
    <location>
        <begin position="40"/>
        <end position="67"/>
    </location>
</feature>
<name>A0A7C4VRT3_9BACT</name>
<keyword evidence="1" id="KW-0175">Coiled coil</keyword>
<proteinExistence type="predicted"/>
<reference evidence="2" key="1">
    <citation type="journal article" date="2020" name="mSystems">
        <title>Genome- and Community-Level Interaction Insights into Carbon Utilization and Element Cycling Functions of Hydrothermarchaeota in Hydrothermal Sediment.</title>
        <authorList>
            <person name="Zhou Z."/>
            <person name="Liu Y."/>
            <person name="Xu W."/>
            <person name="Pan J."/>
            <person name="Luo Z.H."/>
            <person name="Li M."/>
        </authorList>
    </citation>
    <scope>NUCLEOTIDE SEQUENCE [LARGE SCALE GENOMIC DNA]</scope>
    <source>
        <strain evidence="2">SpSt-477</strain>
    </source>
</reference>
<evidence type="ECO:0000256" key="1">
    <source>
        <dbReference type="SAM" id="Coils"/>
    </source>
</evidence>
<comment type="caution">
    <text evidence="2">The sequence shown here is derived from an EMBL/GenBank/DDBJ whole genome shotgun (WGS) entry which is preliminary data.</text>
</comment>
<evidence type="ECO:0000313" key="2">
    <source>
        <dbReference type="EMBL" id="HGU33953.1"/>
    </source>
</evidence>
<sequence length="187" mass="21864">MGRSSSRILWKRRYTLALGLIAAALLSWWAQFYDPLTDRMREQEDAIAKLRFENERLEQRIDRLSAYVELPTDQIEQLRERQNLLISGRILEEVNPAIQTAIQEIADREGVSIKSYKDLPVGQWKDHFLARIEVQIETTTESLAKFLEALDNMQRLIQVEKMTVIYRKTRGFDLQVNIQVSALFPGR</sequence>
<dbReference type="InterPro" id="IPR014717">
    <property type="entry name" value="Transl_elong_EF1B/ribsomal_bS6"/>
</dbReference>
<dbReference type="InterPro" id="IPR034756">
    <property type="entry name" value="T2SSM_b"/>
</dbReference>
<dbReference type="Gene3D" id="3.30.70.60">
    <property type="match status" value="1"/>
</dbReference>
<dbReference type="Pfam" id="PF10741">
    <property type="entry name" value="T2SSM_b"/>
    <property type="match status" value="1"/>
</dbReference>